<reference evidence="1 2" key="1">
    <citation type="submission" date="2019-03" db="EMBL/GenBank/DDBJ databases">
        <title>Paraburkholderia sp. 4M-K11, isolated from subtropical forest soil.</title>
        <authorList>
            <person name="Gao Z.-H."/>
            <person name="Qiu L.-H."/>
        </authorList>
    </citation>
    <scope>NUCLEOTIDE SEQUENCE [LARGE SCALE GENOMIC DNA]</scope>
    <source>
        <strain evidence="1 2">4M-K11</strain>
    </source>
</reference>
<comment type="caution">
    <text evidence="1">The sequence shown here is derived from an EMBL/GenBank/DDBJ whole genome shotgun (WGS) entry which is preliminary data.</text>
</comment>
<organism evidence="1 2">
    <name type="scientific">Paraburkholderia silviterrae</name>
    <dbReference type="NCBI Taxonomy" id="2528715"/>
    <lineage>
        <taxon>Bacteria</taxon>
        <taxon>Pseudomonadati</taxon>
        <taxon>Pseudomonadota</taxon>
        <taxon>Betaproteobacteria</taxon>
        <taxon>Burkholderiales</taxon>
        <taxon>Burkholderiaceae</taxon>
        <taxon>Paraburkholderia</taxon>
    </lineage>
</organism>
<proteinExistence type="predicted"/>
<gene>
    <name evidence="1" type="ORF">EYW47_14480</name>
</gene>
<dbReference type="Proteomes" id="UP000295722">
    <property type="component" value="Unassembled WGS sequence"/>
</dbReference>
<protein>
    <submittedName>
        <fullName evidence="1">Uncharacterized protein</fullName>
    </submittedName>
</protein>
<dbReference type="RefSeq" id="WP_133195516.1">
    <property type="nucleotide sequence ID" value="NZ_JBHUCW010000009.1"/>
</dbReference>
<accession>A0A4R5M943</accession>
<name>A0A4R5M943_9BURK</name>
<evidence type="ECO:0000313" key="2">
    <source>
        <dbReference type="Proteomes" id="UP000295722"/>
    </source>
</evidence>
<keyword evidence="2" id="KW-1185">Reference proteome</keyword>
<sequence length="99" mass="9697">MMTILPTPSGFNYAPQASSCGTSQTVAAGSTLQSGAVTVGTSGAACTLTFPGSGFPTQARGVVVDTAGGSTPPYTISKTGITIGTATAGHTYAYSVWGN</sequence>
<dbReference type="EMBL" id="SMRP01000006">
    <property type="protein sequence ID" value="TDG23146.1"/>
    <property type="molecule type" value="Genomic_DNA"/>
</dbReference>
<dbReference type="OrthoDB" id="8006228at2"/>
<evidence type="ECO:0000313" key="1">
    <source>
        <dbReference type="EMBL" id="TDG23146.1"/>
    </source>
</evidence>
<dbReference type="AlphaFoldDB" id="A0A4R5M943"/>